<dbReference type="Proteomes" id="UP001057402">
    <property type="component" value="Chromosome 12"/>
</dbReference>
<name>A0ACB9KZI5_9MYRT</name>
<organism evidence="1 2">
    <name type="scientific">Melastoma candidum</name>
    <dbReference type="NCBI Taxonomy" id="119954"/>
    <lineage>
        <taxon>Eukaryota</taxon>
        <taxon>Viridiplantae</taxon>
        <taxon>Streptophyta</taxon>
        <taxon>Embryophyta</taxon>
        <taxon>Tracheophyta</taxon>
        <taxon>Spermatophyta</taxon>
        <taxon>Magnoliopsida</taxon>
        <taxon>eudicotyledons</taxon>
        <taxon>Gunneridae</taxon>
        <taxon>Pentapetalae</taxon>
        <taxon>rosids</taxon>
        <taxon>malvids</taxon>
        <taxon>Myrtales</taxon>
        <taxon>Melastomataceae</taxon>
        <taxon>Melastomatoideae</taxon>
        <taxon>Melastomateae</taxon>
        <taxon>Melastoma</taxon>
    </lineage>
</organism>
<reference evidence="2" key="1">
    <citation type="journal article" date="2023" name="Front. Plant Sci.">
        <title>Chromosomal-level genome assembly of Melastoma candidum provides insights into trichome evolution.</title>
        <authorList>
            <person name="Zhong Y."/>
            <person name="Wu W."/>
            <person name="Sun C."/>
            <person name="Zou P."/>
            <person name="Liu Y."/>
            <person name="Dai S."/>
            <person name="Zhou R."/>
        </authorList>
    </citation>
    <scope>NUCLEOTIDE SEQUENCE [LARGE SCALE GENOMIC DNA]</scope>
</reference>
<accession>A0ACB9KZI5</accession>
<dbReference type="EMBL" id="CM042891">
    <property type="protein sequence ID" value="KAI4302421.1"/>
    <property type="molecule type" value="Genomic_DNA"/>
</dbReference>
<keyword evidence="2" id="KW-1185">Reference proteome</keyword>
<evidence type="ECO:0000313" key="1">
    <source>
        <dbReference type="EMBL" id="KAI4302421.1"/>
    </source>
</evidence>
<protein>
    <submittedName>
        <fullName evidence="1">Uncharacterized protein</fullName>
    </submittedName>
</protein>
<sequence>MLRRLRQGGRRKYAVALTSRWKQGNPEKKRKRERKDSGADEVEDEANRSTRSEFYRKASRIGLAIHEASQKIARLAKSIEIQQLTVLIKDDVTAINTALQDLQAIQNLEMSDGRHLEDRAVHYTAVCDDLKGRLMGTTKQLQMSSPQELKT</sequence>
<proteinExistence type="predicted"/>
<comment type="caution">
    <text evidence="1">The sequence shown here is derived from an EMBL/GenBank/DDBJ whole genome shotgun (WGS) entry which is preliminary data.</text>
</comment>
<gene>
    <name evidence="1" type="ORF">MLD38_038167</name>
</gene>
<evidence type="ECO:0000313" key="2">
    <source>
        <dbReference type="Proteomes" id="UP001057402"/>
    </source>
</evidence>